<accession>A0A131YE77</accession>
<dbReference type="AlphaFoldDB" id="A0A131YE77"/>
<name>A0A131YE77_RHIAP</name>
<evidence type="ECO:0000313" key="1">
    <source>
        <dbReference type="EMBL" id="JAP77673.1"/>
    </source>
</evidence>
<reference evidence="1" key="1">
    <citation type="journal article" date="2016" name="Ticks Tick Borne Dis.">
        <title>De novo assembly and annotation of the salivary gland transcriptome of Rhipicephalus appendiculatus male and female ticks during blood feeding.</title>
        <authorList>
            <person name="de Castro M.H."/>
            <person name="de Klerk D."/>
            <person name="Pienaar R."/>
            <person name="Latif A.A."/>
            <person name="Rees D.J."/>
            <person name="Mans B.J."/>
        </authorList>
    </citation>
    <scope>NUCLEOTIDE SEQUENCE</scope>
    <source>
        <tissue evidence="1">Salivary glands</tissue>
    </source>
</reference>
<proteinExistence type="predicted"/>
<dbReference type="EMBL" id="GEDV01010884">
    <property type="protein sequence ID" value="JAP77673.1"/>
    <property type="molecule type" value="Transcribed_RNA"/>
</dbReference>
<organism evidence="1">
    <name type="scientific">Rhipicephalus appendiculatus</name>
    <name type="common">Brown ear tick</name>
    <dbReference type="NCBI Taxonomy" id="34631"/>
    <lineage>
        <taxon>Eukaryota</taxon>
        <taxon>Metazoa</taxon>
        <taxon>Ecdysozoa</taxon>
        <taxon>Arthropoda</taxon>
        <taxon>Chelicerata</taxon>
        <taxon>Arachnida</taxon>
        <taxon>Acari</taxon>
        <taxon>Parasitiformes</taxon>
        <taxon>Ixodida</taxon>
        <taxon>Ixodoidea</taxon>
        <taxon>Ixodidae</taxon>
        <taxon>Rhipicephalinae</taxon>
        <taxon>Rhipicephalus</taxon>
        <taxon>Rhipicephalus</taxon>
    </lineage>
</organism>
<sequence>MFVLSAAKSIMWNMLSRSLATDIFFPHFDCVTCAYSLMCSLVPHLCVLEHLWPSHLQIIVAVERKCSTCSCLHVLQDRAKFIFLFILPCQLIVWKCMYYNEKDAYALLALECCMPTSWRRPLVGIPLMRD</sequence>
<protein>
    <submittedName>
        <fullName evidence="1">Uncharacterized protein</fullName>
    </submittedName>
</protein>